<evidence type="ECO:0000313" key="3">
    <source>
        <dbReference type="Proteomes" id="UP000716291"/>
    </source>
</evidence>
<dbReference type="GO" id="GO:0003677">
    <property type="term" value="F:DNA binding"/>
    <property type="evidence" value="ECO:0007669"/>
    <property type="project" value="InterPro"/>
</dbReference>
<dbReference type="PANTHER" id="PTHR35617:SF3">
    <property type="entry name" value="CORE-BINDING (CB) DOMAIN-CONTAINING PROTEIN"/>
    <property type="match status" value="1"/>
</dbReference>
<dbReference type="EMBL" id="JAANQT010000560">
    <property type="protein sequence ID" value="KAG1310012.1"/>
    <property type="molecule type" value="Genomic_DNA"/>
</dbReference>
<proteinExistence type="predicted"/>
<dbReference type="PANTHER" id="PTHR35617">
    <property type="entry name" value="PHAGE_INTEGRASE DOMAIN-CONTAINING PROTEIN"/>
    <property type="match status" value="1"/>
</dbReference>
<reference evidence="2" key="1">
    <citation type="journal article" date="2020" name="Microb. Genom.">
        <title>Genetic diversity of clinical and environmental Mucorales isolates obtained from an investigation of mucormycosis cases among solid organ transplant recipients.</title>
        <authorList>
            <person name="Nguyen M.H."/>
            <person name="Kaul D."/>
            <person name="Muto C."/>
            <person name="Cheng S.J."/>
            <person name="Richter R.A."/>
            <person name="Bruno V.M."/>
            <person name="Liu G."/>
            <person name="Beyhan S."/>
            <person name="Sundermann A.J."/>
            <person name="Mounaud S."/>
            <person name="Pasculle A.W."/>
            <person name="Nierman W.C."/>
            <person name="Driscoll E."/>
            <person name="Cumbie R."/>
            <person name="Clancy C.J."/>
            <person name="Dupont C.L."/>
        </authorList>
    </citation>
    <scope>NUCLEOTIDE SEQUENCE</scope>
    <source>
        <strain evidence="2">GL11</strain>
    </source>
</reference>
<comment type="caution">
    <text evidence="2">The sequence shown here is derived from an EMBL/GenBank/DDBJ whole genome shotgun (WGS) entry which is preliminary data.</text>
</comment>
<dbReference type="GO" id="GO:0006310">
    <property type="term" value="P:DNA recombination"/>
    <property type="evidence" value="ECO:0007669"/>
    <property type="project" value="UniProtKB-KW"/>
</dbReference>
<dbReference type="InterPro" id="IPR011010">
    <property type="entry name" value="DNA_brk_join_enz"/>
</dbReference>
<evidence type="ECO:0000256" key="1">
    <source>
        <dbReference type="ARBA" id="ARBA00023172"/>
    </source>
</evidence>
<gene>
    <name evidence="2" type="ORF">G6F64_004876</name>
</gene>
<dbReference type="AlphaFoldDB" id="A0A9P7BTM3"/>
<dbReference type="SUPFAM" id="SSF56349">
    <property type="entry name" value="DNA breaking-rejoining enzymes"/>
    <property type="match status" value="1"/>
</dbReference>
<dbReference type="Proteomes" id="UP000716291">
    <property type="component" value="Unassembled WGS sequence"/>
</dbReference>
<keyword evidence="1" id="KW-0233">DNA recombination</keyword>
<evidence type="ECO:0000313" key="2">
    <source>
        <dbReference type="EMBL" id="KAG1310012.1"/>
    </source>
</evidence>
<protein>
    <recommendedName>
        <fullName evidence="4">Tyr recombinase domain-containing protein</fullName>
    </recommendedName>
</protein>
<keyword evidence="3" id="KW-1185">Reference proteome</keyword>
<dbReference type="Gene3D" id="1.10.443.10">
    <property type="entry name" value="Intergrase catalytic core"/>
    <property type="match status" value="1"/>
</dbReference>
<sequence length="180" mass="20435">MARPRSDRGRLRHQGVILKKQEGQKMYENLHFREAKEVQGKSIPIGMGEDGDTCPVRTLKLFLEKTNQIRRKLSDEHTLFLVYIVDSKKVSSIKPITMANWIQQMMREAGVNAKYKAHSIRAAASAKAIQKGNTIQSVKKHANWSLNTNIFENFYYKPVGTTSTSTNITNSILTAENQIL</sequence>
<accession>A0A9P7BTM3</accession>
<evidence type="ECO:0008006" key="4">
    <source>
        <dbReference type="Google" id="ProtNLM"/>
    </source>
</evidence>
<dbReference type="GO" id="GO:0015074">
    <property type="term" value="P:DNA integration"/>
    <property type="evidence" value="ECO:0007669"/>
    <property type="project" value="InterPro"/>
</dbReference>
<organism evidence="2 3">
    <name type="scientific">Rhizopus oryzae</name>
    <name type="common">Mucormycosis agent</name>
    <name type="synonym">Rhizopus arrhizus var. delemar</name>
    <dbReference type="NCBI Taxonomy" id="64495"/>
    <lineage>
        <taxon>Eukaryota</taxon>
        <taxon>Fungi</taxon>
        <taxon>Fungi incertae sedis</taxon>
        <taxon>Mucoromycota</taxon>
        <taxon>Mucoromycotina</taxon>
        <taxon>Mucoromycetes</taxon>
        <taxon>Mucorales</taxon>
        <taxon>Mucorineae</taxon>
        <taxon>Rhizopodaceae</taxon>
        <taxon>Rhizopus</taxon>
    </lineage>
</organism>
<name>A0A9P7BTM3_RHIOR</name>
<dbReference type="InterPro" id="IPR013762">
    <property type="entry name" value="Integrase-like_cat_sf"/>
</dbReference>